<keyword evidence="2 8" id="KW-0812">Transmembrane</keyword>
<dbReference type="SMART" id="SM00283">
    <property type="entry name" value="MA"/>
    <property type="match status" value="1"/>
</dbReference>
<comment type="subcellular location">
    <subcellularLocation>
        <location evidence="1">Membrane</location>
        <topology evidence="1">Multi-pass membrane protein</topology>
    </subcellularLocation>
</comment>
<dbReference type="SMART" id="SM01358">
    <property type="entry name" value="HBM"/>
    <property type="match status" value="1"/>
</dbReference>
<accession>A0ABW9GPL9</accession>
<dbReference type="PANTHER" id="PTHR32089:SF119">
    <property type="entry name" value="METHYL-ACCEPTING CHEMOTAXIS PROTEIN CTPL"/>
    <property type="match status" value="1"/>
</dbReference>
<comment type="caution">
    <text evidence="11">The sequence shown here is derived from an EMBL/GenBank/DDBJ whole genome shotgun (WGS) entry which is preliminary data.</text>
</comment>
<feature type="domain" description="HAMP" evidence="10">
    <location>
        <begin position="281"/>
        <end position="334"/>
    </location>
</feature>
<protein>
    <submittedName>
        <fullName evidence="11">Methyl-accepting chemotaxis protein</fullName>
    </submittedName>
</protein>
<evidence type="ECO:0000256" key="1">
    <source>
        <dbReference type="ARBA" id="ARBA00004141"/>
    </source>
</evidence>
<evidence type="ECO:0000256" key="5">
    <source>
        <dbReference type="ARBA" id="ARBA00023224"/>
    </source>
</evidence>
<dbReference type="SUPFAM" id="SSF58104">
    <property type="entry name" value="Methyl-accepting chemotaxis protein (MCP) signaling domain"/>
    <property type="match status" value="1"/>
</dbReference>
<dbReference type="EMBL" id="JBGXBU010000003">
    <property type="protein sequence ID" value="MFM4893102.1"/>
    <property type="molecule type" value="Genomic_DNA"/>
</dbReference>
<organism evidence="11 12">
    <name type="scientific">Aeromonas bivalvium</name>
    <dbReference type="NCBI Taxonomy" id="440079"/>
    <lineage>
        <taxon>Bacteria</taxon>
        <taxon>Pseudomonadati</taxon>
        <taxon>Pseudomonadota</taxon>
        <taxon>Gammaproteobacteria</taxon>
        <taxon>Aeromonadales</taxon>
        <taxon>Aeromonadaceae</taxon>
        <taxon>Aeromonas</taxon>
    </lineage>
</organism>
<dbReference type="InterPro" id="IPR003660">
    <property type="entry name" value="HAMP_dom"/>
</dbReference>
<dbReference type="InterPro" id="IPR032255">
    <property type="entry name" value="HBM"/>
</dbReference>
<reference evidence="11 12" key="1">
    <citation type="submission" date="2024-09" db="EMBL/GenBank/DDBJ databases">
        <title>Aeromonas strains Genome sequencing and assembly.</title>
        <authorList>
            <person name="Hu X."/>
            <person name="Tang B."/>
        </authorList>
    </citation>
    <scope>NUCLEOTIDE SEQUENCE [LARGE SCALE GENOMIC DNA]</scope>
    <source>
        <strain evidence="11 12">NB23SCDHY001</strain>
    </source>
</reference>
<dbReference type="PROSITE" id="PS50111">
    <property type="entry name" value="CHEMOTAXIS_TRANSDUC_2"/>
    <property type="match status" value="1"/>
</dbReference>
<evidence type="ECO:0000256" key="4">
    <source>
        <dbReference type="ARBA" id="ARBA00023136"/>
    </source>
</evidence>
<dbReference type="Gene3D" id="1.10.287.950">
    <property type="entry name" value="Methyl-accepting chemotaxis protein"/>
    <property type="match status" value="1"/>
</dbReference>
<keyword evidence="4 8" id="KW-0472">Membrane</keyword>
<dbReference type="Pfam" id="PF00672">
    <property type="entry name" value="HAMP"/>
    <property type="match status" value="1"/>
</dbReference>
<feature type="transmembrane region" description="Helical" evidence="8">
    <location>
        <begin position="257"/>
        <end position="279"/>
    </location>
</feature>
<feature type="transmembrane region" description="Helical" evidence="8">
    <location>
        <begin position="7"/>
        <end position="28"/>
    </location>
</feature>
<feature type="domain" description="Methyl-accepting transducer" evidence="9">
    <location>
        <begin position="339"/>
        <end position="575"/>
    </location>
</feature>
<evidence type="ECO:0000256" key="6">
    <source>
        <dbReference type="ARBA" id="ARBA00029447"/>
    </source>
</evidence>
<keyword evidence="3 8" id="KW-1133">Transmembrane helix</keyword>
<name>A0ABW9GPL9_9GAMM</name>
<comment type="similarity">
    <text evidence="6">Belongs to the methyl-accepting chemotaxis (MCP) protein family.</text>
</comment>
<dbReference type="PANTHER" id="PTHR32089">
    <property type="entry name" value="METHYL-ACCEPTING CHEMOTAXIS PROTEIN MCPB"/>
    <property type="match status" value="1"/>
</dbReference>
<dbReference type="InterPro" id="IPR004089">
    <property type="entry name" value="MCPsignal_dom"/>
</dbReference>
<evidence type="ECO:0000256" key="2">
    <source>
        <dbReference type="ARBA" id="ARBA00022692"/>
    </source>
</evidence>
<evidence type="ECO:0000313" key="12">
    <source>
        <dbReference type="Proteomes" id="UP001630969"/>
    </source>
</evidence>
<evidence type="ECO:0000259" key="10">
    <source>
        <dbReference type="PROSITE" id="PS50885"/>
    </source>
</evidence>
<dbReference type="Proteomes" id="UP001630969">
    <property type="component" value="Unassembled WGS sequence"/>
</dbReference>
<sequence>MNVKQKLVLSAILVAGIQAAVMGVMFYFSEQESRSNLEMLQAKQVEADLIALNLKEKEFLLRRDPAAATAFAALRDETSRLLADMASHHEGRQQGDILTFASLLQDYARQFEALRAQQEKIGLTPTSGHYGALRQAIHALEQELKARGQQQESLLMLQLRRDEKDFMLRRDIGYLAKFEQNLAPLAQALAGEPALAALLERYRQNFTALVAEEQRLGLSAEEGLRADLNRSAEQMRQAGIVLAQDLAREAETNHSRILWIMGLLCSLGIVVALCLNLLIGRDVMAGLQRLADTMRRVTASSDLTLRARIGSRDEFGAMGRDFDTMLEHFNQVIGQVVASVTDLEQLTAQLQRNANAAREGTQQQLQESDLVATAATEMESTVQEIASNTESAAESARTTNLSAQQGRERVETTMAVIHSLSTKLEASGQEVIALAEESRQVGNVLEVIQAIAEQTNLLALNAAIEAARAGEQGRGFAVVADEVRNLAMRTQQSTSEIAAIVSGLQARTQSVVTLIGECRTQGERSVEAAGEASTQLANITRQMDQMMDMSTQIATAVEEQSSVASEINRNAVVIRDIANDALTQAEQNSRASQNVAEQASLLHRAVDQFRV</sequence>
<keyword evidence="5 7" id="KW-0807">Transducer</keyword>
<evidence type="ECO:0000313" key="11">
    <source>
        <dbReference type="EMBL" id="MFM4893102.1"/>
    </source>
</evidence>
<dbReference type="CDD" id="cd11386">
    <property type="entry name" value="MCP_signal"/>
    <property type="match status" value="1"/>
</dbReference>
<evidence type="ECO:0000256" key="7">
    <source>
        <dbReference type="PROSITE-ProRule" id="PRU00284"/>
    </source>
</evidence>
<dbReference type="Pfam" id="PF00015">
    <property type="entry name" value="MCPsignal"/>
    <property type="match status" value="1"/>
</dbReference>
<dbReference type="CDD" id="cd06225">
    <property type="entry name" value="HAMP"/>
    <property type="match status" value="1"/>
</dbReference>
<proteinExistence type="inferred from homology"/>
<evidence type="ECO:0000256" key="3">
    <source>
        <dbReference type="ARBA" id="ARBA00022989"/>
    </source>
</evidence>
<dbReference type="PROSITE" id="PS50885">
    <property type="entry name" value="HAMP"/>
    <property type="match status" value="1"/>
</dbReference>
<dbReference type="SMART" id="SM00304">
    <property type="entry name" value="HAMP"/>
    <property type="match status" value="1"/>
</dbReference>
<evidence type="ECO:0000256" key="8">
    <source>
        <dbReference type="SAM" id="Phobius"/>
    </source>
</evidence>
<gene>
    <name evidence="11" type="ORF">ACEUDJ_09560</name>
</gene>
<evidence type="ECO:0000259" key="9">
    <source>
        <dbReference type="PROSITE" id="PS50111"/>
    </source>
</evidence>
<keyword evidence="12" id="KW-1185">Reference proteome</keyword>